<name>A0A0L6VZ01_9FIRM</name>
<evidence type="ECO:0000313" key="3">
    <source>
        <dbReference type="Proteomes" id="UP000037175"/>
    </source>
</evidence>
<accession>A0A0L6VZ01</accession>
<keyword evidence="1" id="KW-0175">Coiled coil</keyword>
<dbReference type="PATRIC" id="fig|281456.6.peg.3201"/>
<sequence length="70" mass="7451" precursor="true">MNKGKIIILTSVIILTVLGFVLGNAVNAAISGPGSSSDPLVTKSYVDAQLNKLQNQLNDLKAEVEQLKKK</sequence>
<evidence type="ECO:0000313" key="2">
    <source>
        <dbReference type="EMBL" id="KNZ68421.1"/>
    </source>
</evidence>
<proteinExistence type="predicted"/>
<reference evidence="3" key="1">
    <citation type="submission" date="2015-07" db="EMBL/GenBank/DDBJ databases">
        <title>Complete Genome of Thermincola ferriacetica strain Z-0001T.</title>
        <authorList>
            <person name="Lusk B."/>
            <person name="Badalamenti J.P."/>
            <person name="Parameswaran P."/>
            <person name="Bond D.R."/>
            <person name="Torres C.I."/>
        </authorList>
    </citation>
    <scope>NUCLEOTIDE SEQUENCE [LARGE SCALE GENOMIC DNA]</scope>
    <source>
        <strain evidence="3">Z-0001</strain>
    </source>
</reference>
<dbReference type="RefSeq" id="WP_013121700.1">
    <property type="nucleotide sequence ID" value="NZ_LGTE01000032.1"/>
</dbReference>
<dbReference type="AlphaFoldDB" id="A0A0L6VZ01"/>
<dbReference type="Proteomes" id="UP000037175">
    <property type="component" value="Unassembled WGS sequence"/>
</dbReference>
<dbReference type="EMBL" id="LGTE01000032">
    <property type="protein sequence ID" value="KNZ68421.1"/>
    <property type="molecule type" value="Genomic_DNA"/>
</dbReference>
<gene>
    <name evidence="2" type="ORF">Tfer_3059</name>
</gene>
<keyword evidence="3" id="KW-1185">Reference proteome</keyword>
<feature type="coiled-coil region" evidence="1">
    <location>
        <begin position="43"/>
        <end position="70"/>
    </location>
</feature>
<protein>
    <submittedName>
        <fullName evidence="2">Uncharacterized protein</fullName>
    </submittedName>
</protein>
<evidence type="ECO:0000256" key="1">
    <source>
        <dbReference type="SAM" id="Coils"/>
    </source>
</evidence>
<comment type="caution">
    <text evidence="2">The sequence shown here is derived from an EMBL/GenBank/DDBJ whole genome shotgun (WGS) entry which is preliminary data.</text>
</comment>
<organism evidence="2 3">
    <name type="scientific">Thermincola ferriacetica</name>
    <dbReference type="NCBI Taxonomy" id="281456"/>
    <lineage>
        <taxon>Bacteria</taxon>
        <taxon>Bacillati</taxon>
        <taxon>Bacillota</taxon>
        <taxon>Clostridia</taxon>
        <taxon>Eubacteriales</taxon>
        <taxon>Thermincolaceae</taxon>
        <taxon>Thermincola</taxon>
    </lineage>
</organism>